<dbReference type="STRING" id="490189.SAMN02927903_00101"/>
<protein>
    <submittedName>
        <fullName evidence="2">Gliding motility-associated C-terminal domain-containing protein</fullName>
    </submittedName>
</protein>
<dbReference type="AlphaFoldDB" id="A0A1G5APT4"/>
<feature type="signal peptide" evidence="1">
    <location>
        <begin position="1"/>
        <end position="22"/>
    </location>
</feature>
<organism evidence="2 3">
    <name type="scientific">Flavobacterium caeni</name>
    <dbReference type="NCBI Taxonomy" id="490189"/>
    <lineage>
        <taxon>Bacteria</taxon>
        <taxon>Pseudomonadati</taxon>
        <taxon>Bacteroidota</taxon>
        <taxon>Flavobacteriia</taxon>
        <taxon>Flavobacteriales</taxon>
        <taxon>Flavobacteriaceae</taxon>
        <taxon>Flavobacterium</taxon>
    </lineage>
</organism>
<keyword evidence="3" id="KW-1185">Reference proteome</keyword>
<reference evidence="2 3" key="1">
    <citation type="submission" date="2016-10" db="EMBL/GenBank/DDBJ databases">
        <authorList>
            <person name="de Groot N.N."/>
        </authorList>
    </citation>
    <scope>NUCLEOTIDE SEQUENCE [LARGE SCALE GENOMIC DNA]</scope>
    <source>
        <strain evidence="2 3">CGMCC 1.7031</strain>
    </source>
</reference>
<name>A0A1G5APT4_9FLAO</name>
<dbReference type="Proteomes" id="UP000199354">
    <property type="component" value="Unassembled WGS sequence"/>
</dbReference>
<dbReference type="InterPro" id="IPR013783">
    <property type="entry name" value="Ig-like_fold"/>
</dbReference>
<evidence type="ECO:0000313" key="2">
    <source>
        <dbReference type="EMBL" id="SCX79852.1"/>
    </source>
</evidence>
<dbReference type="EMBL" id="FMVF01000002">
    <property type="protein sequence ID" value="SCX79852.1"/>
    <property type="molecule type" value="Genomic_DNA"/>
</dbReference>
<accession>A0A1G5APT4</accession>
<dbReference type="Gene3D" id="2.60.40.10">
    <property type="entry name" value="Immunoglobulins"/>
    <property type="match status" value="1"/>
</dbReference>
<proteinExistence type="predicted"/>
<feature type="chain" id="PRO_5011460266" evidence="1">
    <location>
        <begin position="23"/>
        <end position="807"/>
    </location>
</feature>
<dbReference type="InterPro" id="IPR026341">
    <property type="entry name" value="T9SS_type_B"/>
</dbReference>
<sequence>MGHFSGAVALVLFLLFAPFARAQNDCTDAIVVCGNTGFQGLTVSGIGNQEIDFLNTCGSQENNSIWLKLPVATTGTLAFTLTPGTMDLEEDFDFFIFGPNVTCDDLGMAIRCSTTNPLMAGQFDNLTGMNSAETDTSEGPGELGNSFVQALDVVAGETYFIVVDRPIGNANFSIQWDGSATFEMQPNIAAPPNNLQTCVPSGNTGVFNLNENFNVIVGGQPNVHLTYHTNANDAITGSNQIFAPTIFNNTNNPQTIYARLTNTTSGCFSLTDFTLTVTNGAALSADSFSLCDDAADGDGTNAQTVFDLDVVTQTLLSGQNTAGLNVAYFGSALAAQSNTGALGTTFYNTIPNQQDIYVRISNTTGCVLVEPVHLRVWPRPAVVHTTLAHCDTGLVPDGLTQFDLSQAIGALTGGNSNLEVAFFEAGSTTPITASLYDNLSNPQTLQARIRNSATGCQSWGSVTLVGNIVPPPTISIAPECDVLGVENGLATFDLTTTNIVLTATQSVAFYATEQDALLAQNPIGNPSMHQNIVPYNDVVYVRIDDSGQCASISTLALKVNRLPDVERLASGGYVCNDNPDLTVTLDAGILSGTPSDYTYRWFRNGQDLGQTSYTITVNQAGDYTVEVTRLGCTVTRTVTVLESAPAYIESVIIDDLDTDYPMVTVNISTVSLGDYVFALDTPQGPFQSSPVFANVDPGIHDLYIKDLLACGVLGPIQVNVLGVPHYFTPNGDGFNDTWNIKGVDGNHYSKTIIRIFDRNGKLIKHISPLSAGWDGNYQGQPLPADDYWYIMELEDARTAKGHFSLKR</sequence>
<dbReference type="RefSeq" id="WP_091140028.1">
    <property type="nucleotide sequence ID" value="NZ_FMVF01000002.1"/>
</dbReference>
<gene>
    <name evidence="2" type="ORF">SAMN02927903_00101</name>
</gene>
<dbReference type="NCBIfam" id="TIGR04131">
    <property type="entry name" value="Bac_Flav_CTERM"/>
    <property type="match status" value="1"/>
</dbReference>
<keyword evidence="1" id="KW-0732">Signal</keyword>
<evidence type="ECO:0000256" key="1">
    <source>
        <dbReference type="SAM" id="SignalP"/>
    </source>
</evidence>
<dbReference type="OrthoDB" id="9765926at2"/>
<dbReference type="Pfam" id="PF13585">
    <property type="entry name" value="CHU_C"/>
    <property type="match status" value="1"/>
</dbReference>
<evidence type="ECO:0000313" key="3">
    <source>
        <dbReference type="Proteomes" id="UP000199354"/>
    </source>
</evidence>